<comment type="caution">
    <text evidence="1">The sequence shown here is derived from an EMBL/GenBank/DDBJ whole genome shotgun (WGS) entry which is preliminary data.</text>
</comment>
<proteinExistence type="predicted"/>
<evidence type="ECO:0000313" key="1">
    <source>
        <dbReference type="EMBL" id="OGF13558.1"/>
    </source>
</evidence>
<dbReference type="Proteomes" id="UP000177230">
    <property type="component" value="Unassembled WGS sequence"/>
</dbReference>
<name>A0A1F5RGP8_9BACT</name>
<dbReference type="AlphaFoldDB" id="A0A1F5RGP8"/>
<dbReference type="EMBL" id="MFFM01000015">
    <property type="protein sequence ID" value="OGF13558.1"/>
    <property type="molecule type" value="Genomic_DNA"/>
</dbReference>
<gene>
    <name evidence="1" type="ORF">A2024_07175</name>
</gene>
<organism evidence="1 2">
    <name type="scientific">Candidatus Edwardsbacteria bacterium GWF2_54_11</name>
    <dbReference type="NCBI Taxonomy" id="1817851"/>
    <lineage>
        <taxon>Bacteria</taxon>
        <taxon>Candidatus Edwardsiibacteriota</taxon>
    </lineage>
</organism>
<protein>
    <submittedName>
        <fullName evidence="1">Uncharacterized protein</fullName>
    </submittedName>
</protein>
<accession>A0A1F5RGP8</accession>
<reference evidence="1 2" key="1">
    <citation type="journal article" date="2016" name="Nat. Commun.">
        <title>Thousands of microbial genomes shed light on interconnected biogeochemical processes in an aquifer system.</title>
        <authorList>
            <person name="Anantharaman K."/>
            <person name="Brown C.T."/>
            <person name="Hug L.A."/>
            <person name="Sharon I."/>
            <person name="Castelle C.J."/>
            <person name="Probst A.J."/>
            <person name="Thomas B.C."/>
            <person name="Singh A."/>
            <person name="Wilkins M.J."/>
            <person name="Karaoz U."/>
            <person name="Brodie E.L."/>
            <person name="Williams K.H."/>
            <person name="Hubbard S.S."/>
            <person name="Banfield J.F."/>
        </authorList>
    </citation>
    <scope>NUCLEOTIDE SEQUENCE [LARGE SCALE GENOMIC DNA]</scope>
</reference>
<evidence type="ECO:0000313" key="2">
    <source>
        <dbReference type="Proteomes" id="UP000177230"/>
    </source>
</evidence>
<sequence length="268" mass="31963">MIMITELFQKEIRELTTSLMQFESNVISWIKQGLDIWVKQIDLTFTNLYIALGLYEWWMAPFLQTLTPNQMAYIYNRIESKPKNVGKRYVDMLVVLLYRQNNYKMLDKIIGKWSSNNFRKRNNIFKEALWAHKKKKYVLSTLALVPQIEGIIREFTENTKRNDPWRNNFKKKYEYCGDLKTQYDKLLTNNITTQEQTTLSRNLRISLNINRIIELFDVVDFENQQSVNGYNRHGMLHGFCSKYNEVNSLKTFLLLDLIHDFISDNVVV</sequence>